<evidence type="ECO:0000313" key="3">
    <source>
        <dbReference type="Proteomes" id="UP000035760"/>
    </source>
</evidence>
<name>W6M1A3_9GAMM</name>
<dbReference type="PANTHER" id="PTHR35004:SF7">
    <property type="entry name" value="INTEGRASE PROTEIN"/>
    <property type="match status" value="1"/>
</dbReference>
<dbReference type="SUPFAM" id="SSF50610">
    <property type="entry name" value="mu transposase, C-terminal domain"/>
    <property type="match status" value="1"/>
</dbReference>
<sequence>MLGWGDASANIIRLNQVWEFDSTPADVLLTDGRHSILGVIDVYSRRVRLHVSKTSKATAVAHLLRGALLDWGVPEIATTDNGQEYVSHHLARIFHALGIDQQTSQPFSPWQKPFIERFFRTFSHDLLEYLPGYIGHNVAEREALRARQQFSDRLFVKDRTVELKLTADQLQDFCDQWVLRYHHTSHTGLNGQRPLDRVLSAPPPRRIENARVLDLLLSEAPGNGYRTVTKTYGLQIESYHYGAEELALCVGQRVKVLYDPEGDMGKVYVFDARGDFICVAECPEITGVDRRQFATACKAVQRANAQRLRRESRAAAKTLNVRATFEQVLVRRDELLSLPSPDDTEIEPHETAAMRAALDALANRSVLEIGQGFTPQKAREMGYLDDLKAETKAAKAFNAPVPVSKAASEFDDIRALFAQTCNGQFGPGEAESIARFYSAYPRPRLFESEMEKQVGWEQFLAWKTAALALAKQTQDCAHVA</sequence>
<dbReference type="GO" id="GO:0003676">
    <property type="term" value="F:nucleic acid binding"/>
    <property type="evidence" value="ECO:0007669"/>
    <property type="project" value="InterPro"/>
</dbReference>
<comment type="caution">
    <text evidence="2">The sequence shown here is derived from an EMBL/GenBank/DDBJ whole genome shotgun (WGS) entry which is preliminary data.</text>
</comment>
<feature type="domain" description="Integrase catalytic" evidence="1">
    <location>
        <begin position="9"/>
        <end position="202"/>
    </location>
</feature>
<dbReference type="Pfam" id="PF00665">
    <property type="entry name" value="rve"/>
    <property type="match status" value="1"/>
</dbReference>
<dbReference type="InterPro" id="IPR001584">
    <property type="entry name" value="Integrase_cat-core"/>
</dbReference>
<gene>
    <name evidence="2" type="ORF">BN873_1100003</name>
</gene>
<evidence type="ECO:0000259" key="1">
    <source>
        <dbReference type="PROSITE" id="PS50994"/>
    </source>
</evidence>
<reference evidence="2" key="2">
    <citation type="submission" date="2014-03" db="EMBL/GenBank/DDBJ databases">
        <title>Candidatus Competibacter-lineage genomes retrieved from metagenomes reveal functional metabolic diversity.</title>
        <authorList>
            <person name="McIlroy S.J."/>
            <person name="Albertsen M."/>
            <person name="Andresen E.K."/>
            <person name="Saunders A.M."/>
            <person name="Kristiansen R."/>
            <person name="Stokholm-Bjerregaard M."/>
            <person name="Nielsen K.L."/>
            <person name="Nielsen P.H."/>
        </authorList>
    </citation>
    <scope>NUCLEOTIDE SEQUENCE</scope>
    <source>
        <strain evidence="2">Run_A_D11</strain>
    </source>
</reference>
<dbReference type="PROSITE" id="PS50994">
    <property type="entry name" value="INTEGRASE"/>
    <property type="match status" value="1"/>
</dbReference>
<dbReference type="InterPro" id="IPR015378">
    <property type="entry name" value="Transposase-like_Mu_C"/>
</dbReference>
<dbReference type="InterPro" id="IPR012337">
    <property type="entry name" value="RNaseH-like_sf"/>
</dbReference>
<dbReference type="Gene3D" id="2.30.30.130">
    <property type="entry name" value="Transposase, Mu, C-terminal"/>
    <property type="match status" value="1"/>
</dbReference>
<dbReference type="EMBL" id="CBTJ020000014">
    <property type="protein sequence ID" value="CDI01146.1"/>
    <property type="molecule type" value="Genomic_DNA"/>
</dbReference>
<keyword evidence="3" id="KW-1185">Reference proteome</keyword>
<dbReference type="AlphaFoldDB" id="W6M1A3"/>
<organism evidence="2 3">
    <name type="scientific">Candidatus Competibacter denitrificans Run_A_D11</name>
    <dbReference type="NCBI Taxonomy" id="1400863"/>
    <lineage>
        <taxon>Bacteria</taxon>
        <taxon>Pseudomonadati</taxon>
        <taxon>Pseudomonadota</taxon>
        <taxon>Gammaproteobacteria</taxon>
        <taxon>Candidatus Competibacteraceae</taxon>
        <taxon>Candidatus Competibacter</taxon>
    </lineage>
</organism>
<dbReference type="Pfam" id="PF09299">
    <property type="entry name" value="Mu-transpos_C"/>
    <property type="match status" value="1"/>
</dbReference>
<dbReference type="Gene3D" id="3.30.420.10">
    <property type="entry name" value="Ribonuclease H-like superfamily/Ribonuclease H"/>
    <property type="match status" value="1"/>
</dbReference>
<dbReference type="SUPFAM" id="SSF53098">
    <property type="entry name" value="Ribonuclease H-like"/>
    <property type="match status" value="1"/>
</dbReference>
<dbReference type="OrthoDB" id="501284at2"/>
<dbReference type="InterPro" id="IPR036397">
    <property type="entry name" value="RNaseH_sf"/>
</dbReference>
<dbReference type="STRING" id="1400863.BN873_1100003"/>
<dbReference type="PANTHER" id="PTHR35004">
    <property type="entry name" value="TRANSPOSASE RV3428C-RELATED"/>
    <property type="match status" value="1"/>
</dbReference>
<protein>
    <recommendedName>
        <fullName evidence="1">Integrase catalytic domain-containing protein</fullName>
    </recommendedName>
</protein>
<reference evidence="2" key="1">
    <citation type="submission" date="2013-07" db="EMBL/GenBank/DDBJ databases">
        <authorList>
            <person name="McIlroy S."/>
        </authorList>
    </citation>
    <scope>NUCLEOTIDE SEQUENCE [LARGE SCALE GENOMIC DNA]</scope>
    <source>
        <strain evidence="2">Run_A_D11</strain>
    </source>
</reference>
<accession>W6M1A3</accession>
<proteinExistence type="predicted"/>
<dbReference type="InterPro" id="IPR009004">
    <property type="entry name" value="Transposase_Mu_C"/>
</dbReference>
<dbReference type="GO" id="GO:0015074">
    <property type="term" value="P:DNA integration"/>
    <property type="evidence" value="ECO:0007669"/>
    <property type="project" value="InterPro"/>
</dbReference>
<dbReference type="Proteomes" id="UP000035760">
    <property type="component" value="Unassembled WGS sequence"/>
</dbReference>
<evidence type="ECO:0000313" key="2">
    <source>
        <dbReference type="EMBL" id="CDI01146.1"/>
    </source>
</evidence>